<dbReference type="Proteomes" id="UP001225788">
    <property type="component" value="Plasmid unnamed1"/>
</dbReference>
<keyword evidence="2" id="KW-0614">Plasmid</keyword>
<name>A0ABY9K9P0_9HYPH</name>
<dbReference type="Pfam" id="PF09346">
    <property type="entry name" value="SMI1_KNR4"/>
    <property type="match status" value="1"/>
</dbReference>
<dbReference type="Gene3D" id="3.40.1580.10">
    <property type="entry name" value="SMI1/KNR4-like"/>
    <property type="match status" value="1"/>
</dbReference>
<accession>A0ABY9K9P0</accession>
<sequence>MVIKVVEGASGPIEFRPFDGESAVELPSEEALAAFEQELGVSLPEAYRQFLLRMNGGKVSPRGFRYEYSPEARVILERFLDPNDEILSENETLFRYFLALGHTKQALDLKALQVKVRRWGREDTVGIGQTISGDIIVLDLQPGPEHGSVKYMTIHGVGAMEDDESVPLAFVAADFDSFCRSFFDYDEEIDRRAAAVIQGGKH</sequence>
<protein>
    <submittedName>
        <fullName evidence="2">SMI1/KNR4 family protein</fullName>
    </submittedName>
</protein>
<reference evidence="2 3" key="1">
    <citation type="submission" date="2023-08" db="EMBL/GenBank/DDBJ databases">
        <title>Pathogen: clinical or host-associated sample.</title>
        <authorList>
            <person name="Hergert J."/>
            <person name="Casey R."/>
            <person name="Wagner J."/>
            <person name="Young E.L."/>
            <person name="Oakeson K.F."/>
        </authorList>
    </citation>
    <scope>NUCLEOTIDE SEQUENCE [LARGE SCALE GENOMIC DNA]</scope>
    <source>
        <strain evidence="2 3">UPHL-collab-2</strain>
        <plasmid evidence="2 3">unnamed1</plasmid>
    </source>
</reference>
<organism evidence="2 3">
    <name type="scientific">Shinella oryzae</name>
    <dbReference type="NCBI Taxonomy" id="2871820"/>
    <lineage>
        <taxon>Bacteria</taxon>
        <taxon>Pseudomonadati</taxon>
        <taxon>Pseudomonadota</taxon>
        <taxon>Alphaproteobacteria</taxon>
        <taxon>Hyphomicrobiales</taxon>
        <taxon>Rhizobiaceae</taxon>
        <taxon>Shinella</taxon>
    </lineage>
</organism>
<dbReference type="RefSeq" id="WP_306161667.1">
    <property type="nucleotide sequence ID" value="NZ_CP132315.1"/>
</dbReference>
<evidence type="ECO:0000259" key="1">
    <source>
        <dbReference type="SMART" id="SM00860"/>
    </source>
</evidence>
<keyword evidence="3" id="KW-1185">Reference proteome</keyword>
<gene>
    <name evidence="2" type="ORF">Q9315_23895</name>
</gene>
<geneLocation type="plasmid" evidence="2 3">
    <name>unnamed1</name>
</geneLocation>
<evidence type="ECO:0000313" key="3">
    <source>
        <dbReference type="Proteomes" id="UP001225788"/>
    </source>
</evidence>
<proteinExistence type="predicted"/>
<dbReference type="SMART" id="SM00860">
    <property type="entry name" value="SMI1_KNR4"/>
    <property type="match status" value="1"/>
</dbReference>
<dbReference type="InterPro" id="IPR037883">
    <property type="entry name" value="Knr4/Smi1-like_sf"/>
</dbReference>
<evidence type="ECO:0000313" key="2">
    <source>
        <dbReference type="EMBL" id="WLS05201.1"/>
    </source>
</evidence>
<dbReference type="EMBL" id="CP132315">
    <property type="protein sequence ID" value="WLS05201.1"/>
    <property type="molecule type" value="Genomic_DNA"/>
</dbReference>
<dbReference type="SUPFAM" id="SSF160631">
    <property type="entry name" value="SMI1/KNR4-like"/>
    <property type="match status" value="1"/>
</dbReference>
<feature type="domain" description="Knr4/Smi1-like" evidence="1">
    <location>
        <begin position="26"/>
        <end position="181"/>
    </location>
</feature>
<dbReference type="InterPro" id="IPR018958">
    <property type="entry name" value="Knr4/Smi1-like_dom"/>
</dbReference>